<gene>
    <name evidence="3" type="ORF">TBRA_LOCUS5670</name>
</gene>
<feature type="domain" description="Integrase catalytic" evidence="2">
    <location>
        <begin position="95"/>
        <end position="263"/>
    </location>
</feature>
<feature type="region of interest" description="Disordered" evidence="1">
    <location>
        <begin position="537"/>
        <end position="567"/>
    </location>
</feature>
<sequence>MIDTSHLDTTELDSIDSLLQEHSDRFYLEGDELPATNVVEHKITTVDDIPVNQKQYRLPHSLREEKYFWDRLKADIQRRIQQCLGCQLKKLARHRTKQPMIITDCPGSTFDKVALDIVGPLPATVDGNIYILTMQDQLSKFCIGVPLPDATATTIADAMVKRLICTFGTPKVILTDQGRNFLSKLIQRVAKRFRIKQVRTTAFHAQSNGSLERSHHALAEFLKHYTNQESDWDQWIELATLNYNSSVQESTKHTPFEVVFGRLARLPSSQPLRECDQLPTYQGYIVNLVTKINNIKKLAYDNLLESKQKNKHYYDRKLNPVTFKVGDHVFMKKEPKTHKLDDNNVGPFEIIRTLDNYNVEIQTGKNSTKIVHSNRLRLSHITSTQFDLVGCRVTREFCHLRARSNVESLDRKREIPLGHTNYLRSEGYAEEPWVLLLHHTTYKILIFLLQNLAFCPNFNPFLRAFSLNKRRRSASRLLHPTKHHLQLSCITRTIFNHLQVNSFFIRRSDATCTTVLIRRESEREMCTRTHHEASVRKRKSFASYKETQHTGRTPPCKKGWPSAALPH</sequence>
<reference evidence="3 4" key="1">
    <citation type="submission" date="2020-02" db="EMBL/GenBank/DDBJ databases">
        <authorList>
            <person name="Ferguson B K."/>
        </authorList>
    </citation>
    <scope>NUCLEOTIDE SEQUENCE [LARGE SCALE GENOMIC DNA]</scope>
</reference>
<dbReference type="Proteomes" id="UP000479190">
    <property type="component" value="Unassembled WGS sequence"/>
</dbReference>
<accession>A0A6H5IAT4</accession>
<evidence type="ECO:0000256" key="1">
    <source>
        <dbReference type="SAM" id="MobiDB-lite"/>
    </source>
</evidence>
<evidence type="ECO:0000259" key="2">
    <source>
        <dbReference type="PROSITE" id="PS50994"/>
    </source>
</evidence>
<name>A0A6H5IAT4_9HYME</name>
<dbReference type="Gene3D" id="3.30.420.10">
    <property type="entry name" value="Ribonuclease H-like superfamily/Ribonuclease H"/>
    <property type="match status" value="1"/>
</dbReference>
<dbReference type="InterPro" id="IPR050951">
    <property type="entry name" value="Retrovirus_Pol_polyprotein"/>
</dbReference>
<dbReference type="GO" id="GO:0003676">
    <property type="term" value="F:nucleic acid binding"/>
    <property type="evidence" value="ECO:0007669"/>
    <property type="project" value="InterPro"/>
</dbReference>
<evidence type="ECO:0000313" key="3">
    <source>
        <dbReference type="EMBL" id="CAB0033772.1"/>
    </source>
</evidence>
<evidence type="ECO:0000313" key="4">
    <source>
        <dbReference type="Proteomes" id="UP000479190"/>
    </source>
</evidence>
<dbReference type="InterPro" id="IPR036397">
    <property type="entry name" value="RNaseH_sf"/>
</dbReference>
<dbReference type="InterPro" id="IPR012337">
    <property type="entry name" value="RNaseH-like_sf"/>
</dbReference>
<dbReference type="PANTHER" id="PTHR37984">
    <property type="entry name" value="PROTEIN CBG26694"/>
    <property type="match status" value="1"/>
</dbReference>
<dbReference type="EMBL" id="CADCXV010000724">
    <property type="protein sequence ID" value="CAB0033772.1"/>
    <property type="molecule type" value="Genomic_DNA"/>
</dbReference>
<dbReference type="OrthoDB" id="441971at2759"/>
<organism evidence="3 4">
    <name type="scientific">Trichogramma brassicae</name>
    <dbReference type="NCBI Taxonomy" id="86971"/>
    <lineage>
        <taxon>Eukaryota</taxon>
        <taxon>Metazoa</taxon>
        <taxon>Ecdysozoa</taxon>
        <taxon>Arthropoda</taxon>
        <taxon>Hexapoda</taxon>
        <taxon>Insecta</taxon>
        <taxon>Pterygota</taxon>
        <taxon>Neoptera</taxon>
        <taxon>Endopterygota</taxon>
        <taxon>Hymenoptera</taxon>
        <taxon>Apocrita</taxon>
        <taxon>Proctotrupomorpha</taxon>
        <taxon>Chalcidoidea</taxon>
        <taxon>Trichogrammatidae</taxon>
        <taxon>Trichogramma</taxon>
    </lineage>
</organism>
<dbReference type="InterPro" id="IPR001584">
    <property type="entry name" value="Integrase_cat-core"/>
</dbReference>
<proteinExistence type="predicted"/>
<protein>
    <recommendedName>
        <fullName evidence="2">Integrase catalytic domain-containing protein</fullName>
    </recommendedName>
</protein>
<dbReference type="GO" id="GO:0015074">
    <property type="term" value="P:DNA integration"/>
    <property type="evidence" value="ECO:0007669"/>
    <property type="project" value="InterPro"/>
</dbReference>
<dbReference type="PANTHER" id="PTHR37984:SF15">
    <property type="entry name" value="INTEGRASE CATALYTIC DOMAIN-CONTAINING PROTEIN"/>
    <property type="match status" value="1"/>
</dbReference>
<dbReference type="AlphaFoldDB" id="A0A6H5IAT4"/>
<dbReference type="FunFam" id="3.30.420.10:FF:000032">
    <property type="entry name" value="Retrovirus-related Pol polyprotein from transposon 297-like Protein"/>
    <property type="match status" value="1"/>
</dbReference>
<dbReference type="PROSITE" id="PS50994">
    <property type="entry name" value="INTEGRASE"/>
    <property type="match status" value="1"/>
</dbReference>
<dbReference type="SUPFAM" id="SSF53098">
    <property type="entry name" value="Ribonuclease H-like"/>
    <property type="match status" value="1"/>
</dbReference>
<dbReference type="Pfam" id="PF00665">
    <property type="entry name" value="rve"/>
    <property type="match status" value="1"/>
</dbReference>
<keyword evidence="4" id="KW-1185">Reference proteome</keyword>